<evidence type="ECO:0008006" key="5">
    <source>
        <dbReference type="Google" id="ProtNLM"/>
    </source>
</evidence>
<proteinExistence type="predicted"/>
<feature type="region of interest" description="Disordered" evidence="2">
    <location>
        <begin position="310"/>
        <end position="379"/>
    </location>
</feature>
<sequence length="379" mass="41790">MNTEDESLANQVLIQLQDAYNVLSDPDERSLYDGQVLQTYIQSLEKRKEDMMSCLSAKLELDAAREAQRLALEDFRNHLQLKLSSVSELITTSKDSSLGLSPRGFPTNTDRGFDKAKSMSQTAATKVQEAETRMNLAGQNLDRKTSQCNILNYELTGNSGTWKTGWDGDTANNGMALKMDLEQPKAEIAVLSLKKQEKDLEAALAEARSACQEMRRYQAANAAHAAKEAKMKKQMVELVSQNSKLTHRAELLNAANAQLVDKNKTMVALKAENAKLKQFVADYTNSMSSLQTSIQKVEDSANKLDIGALLQPKEEQGGSDADVNTGWPRGLKRPARASKTAGNRRVAKRFRRGTATDSARKSGPSDEASSDSWFESDES</sequence>
<name>A0AA39ZIE1_9PEZI</name>
<keyword evidence="1" id="KW-0175">Coiled coil</keyword>
<accession>A0AA39ZIE1</accession>
<dbReference type="EMBL" id="JAULSY010000022">
    <property type="protein sequence ID" value="KAK0671289.1"/>
    <property type="molecule type" value="Genomic_DNA"/>
</dbReference>
<reference evidence="3" key="1">
    <citation type="submission" date="2023-06" db="EMBL/GenBank/DDBJ databases">
        <title>Genome-scale phylogeny and comparative genomics of the fungal order Sordariales.</title>
        <authorList>
            <consortium name="Lawrence Berkeley National Laboratory"/>
            <person name="Hensen N."/>
            <person name="Bonometti L."/>
            <person name="Westerberg I."/>
            <person name="Brannstrom I.O."/>
            <person name="Guillou S."/>
            <person name="Cros-Aarteil S."/>
            <person name="Calhoun S."/>
            <person name="Haridas S."/>
            <person name="Kuo A."/>
            <person name="Mondo S."/>
            <person name="Pangilinan J."/>
            <person name="Riley R."/>
            <person name="Labutti K."/>
            <person name="Andreopoulos B."/>
            <person name="Lipzen A."/>
            <person name="Chen C."/>
            <person name="Yanf M."/>
            <person name="Daum C."/>
            <person name="Ng V."/>
            <person name="Clum A."/>
            <person name="Steindorff A."/>
            <person name="Ohm R."/>
            <person name="Martin F."/>
            <person name="Silar P."/>
            <person name="Natvig D."/>
            <person name="Lalanne C."/>
            <person name="Gautier V."/>
            <person name="Ament-Velasquez S.L."/>
            <person name="Kruys A."/>
            <person name="Hutchinson M.I."/>
            <person name="Powell A.J."/>
            <person name="Barry K."/>
            <person name="Miller A.N."/>
            <person name="Grigoriev I.V."/>
            <person name="Debuchy R."/>
            <person name="Gladieux P."/>
            <person name="Thoren M.H."/>
            <person name="Johannesson H."/>
        </authorList>
    </citation>
    <scope>NUCLEOTIDE SEQUENCE</scope>
    <source>
        <strain evidence="3">CBS 307.81</strain>
    </source>
</reference>
<comment type="caution">
    <text evidence="3">The sequence shown here is derived from an EMBL/GenBank/DDBJ whole genome shotgun (WGS) entry which is preliminary data.</text>
</comment>
<dbReference type="AlphaFoldDB" id="A0AA39ZIE1"/>
<organism evidence="3 4">
    <name type="scientific">Cercophora samala</name>
    <dbReference type="NCBI Taxonomy" id="330535"/>
    <lineage>
        <taxon>Eukaryota</taxon>
        <taxon>Fungi</taxon>
        <taxon>Dikarya</taxon>
        <taxon>Ascomycota</taxon>
        <taxon>Pezizomycotina</taxon>
        <taxon>Sordariomycetes</taxon>
        <taxon>Sordariomycetidae</taxon>
        <taxon>Sordariales</taxon>
        <taxon>Lasiosphaeriaceae</taxon>
        <taxon>Cercophora</taxon>
    </lineage>
</organism>
<feature type="coiled-coil region" evidence="1">
    <location>
        <begin position="190"/>
        <end position="220"/>
    </location>
</feature>
<evidence type="ECO:0000313" key="4">
    <source>
        <dbReference type="Proteomes" id="UP001174997"/>
    </source>
</evidence>
<gene>
    <name evidence="3" type="ORF">QBC41DRAFT_219613</name>
</gene>
<keyword evidence="4" id="KW-1185">Reference proteome</keyword>
<dbReference type="Proteomes" id="UP001174997">
    <property type="component" value="Unassembled WGS sequence"/>
</dbReference>
<protein>
    <recommendedName>
        <fullName evidence="5">J domain-containing protein</fullName>
    </recommendedName>
</protein>
<evidence type="ECO:0000313" key="3">
    <source>
        <dbReference type="EMBL" id="KAK0671289.1"/>
    </source>
</evidence>
<evidence type="ECO:0000256" key="2">
    <source>
        <dbReference type="SAM" id="MobiDB-lite"/>
    </source>
</evidence>
<evidence type="ECO:0000256" key="1">
    <source>
        <dbReference type="SAM" id="Coils"/>
    </source>
</evidence>